<sequence length="227" mass="25371">MGGEPREPWSKVILALAYLGVGGLDEAHDTVQEANYARAAAPLWCHHISKRAQRLTATWVVLHTRSPREAHDAQIALRLIFTPTSRALTLLPQHMTHVQEANYVHALLHRREGERVGELRLRGWSNSSYWWDQTGRHPLFESLQKKAEETSQDLPAVRERLWGVQPPSAAAWDPDKMVMLMAAIKSGAPPELCTAPVAAWCVGMQHFEWESLLLHCHEAATASAASS</sequence>
<dbReference type="EMBL" id="JAFCMP010000001">
    <property type="protein sequence ID" value="KAG5193167.1"/>
    <property type="molecule type" value="Genomic_DNA"/>
</dbReference>
<dbReference type="AlphaFoldDB" id="A0A836CNP2"/>
<comment type="caution">
    <text evidence="2">The sequence shown here is derived from an EMBL/GenBank/DDBJ whole genome shotgun (WGS) entry which is preliminary data.</text>
</comment>
<evidence type="ECO:0000313" key="2">
    <source>
        <dbReference type="EMBL" id="KAG5193167.1"/>
    </source>
</evidence>
<evidence type="ECO:0000256" key="1">
    <source>
        <dbReference type="SAM" id="SignalP"/>
    </source>
</evidence>
<evidence type="ECO:0000313" key="3">
    <source>
        <dbReference type="Proteomes" id="UP000664859"/>
    </source>
</evidence>
<reference evidence="2" key="1">
    <citation type="submission" date="2021-02" db="EMBL/GenBank/DDBJ databases">
        <title>First Annotated Genome of the Yellow-green Alga Tribonema minus.</title>
        <authorList>
            <person name="Mahan K.M."/>
        </authorList>
    </citation>
    <scope>NUCLEOTIDE SEQUENCE</scope>
    <source>
        <strain evidence="2">UTEX B ZZ1240</strain>
    </source>
</reference>
<keyword evidence="1" id="KW-0732">Signal</keyword>
<proteinExistence type="predicted"/>
<feature type="chain" id="PRO_5032879138" evidence="1">
    <location>
        <begin position="24"/>
        <end position="227"/>
    </location>
</feature>
<protein>
    <submittedName>
        <fullName evidence="2">Uncharacterized protein</fullName>
    </submittedName>
</protein>
<feature type="signal peptide" evidence="1">
    <location>
        <begin position="1"/>
        <end position="23"/>
    </location>
</feature>
<gene>
    <name evidence="2" type="ORF">JKP88DRAFT_292024</name>
</gene>
<keyword evidence="3" id="KW-1185">Reference proteome</keyword>
<name>A0A836CNP2_9STRA</name>
<accession>A0A836CNP2</accession>
<dbReference type="Proteomes" id="UP000664859">
    <property type="component" value="Unassembled WGS sequence"/>
</dbReference>
<organism evidence="2 3">
    <name type="scientific">Tribonema minus</name>
    <dbReference type="NCBI Taxonomy" id="303371"/>
    <lineage>
        <taxon>Eukaryota</taxon>
        <taxon>Sar</taxon>
        <taxon>Stramenopiles</taxon>
        <taxon>Ochrophyta</taxon>
        <taxon>PX clade</taxon>
        <taxon>Xanthophyceae</taxon>
        <taxon>Tribonematales</taxon>
        <taxon>Tribonemataceae</taxon>
        <taxon>Tribonema</taxon>
    </lineage>
</organism>